<evidence type="ECO:0000313" key="2">
    <source>
        <dbReference type="Proteomes" id="UP001358614"/>
    </source>
</evidence>
<dbReference type="AlphaFoldDB" id="A0AAX4KEP5"/>
<accession>A0AAX4KEP5</accession>
<reference evidence="1 2" key="1">
    <citation type="submission" date="2024-01" db="EMBL/GenBank/DDBJ databases">
        <title>Comparative genomics of Cryptococcus and Kwoniella reveals pathogenesis evolution and contrasting modes of karyotype evolution via chromosome fusion or intercentromeric recombination.</title>
        <authorList>
            <person name="Coelho M.A."/>
            <person name="David-Palma M."/>
            <person name="Shea T."/>
            <person name="Bowers K."/>
            <person name="McGinley-Smith S."/>
            <person name="Mohammad A.W."/>
            <person name="Gnirke A."/>
            <person name="Yurkov A.M."/>
            <person name="Nowrousian M."/>
            <person name="Sun S."/>
            <person name="Cuomo C.A."/>
            <person name="Heitman J."/>
        </authorList>
    </citation>
    <scope>NUCLEOTIDE SEQUENCE [LARGE SCALE GENOMIC DNA]</scope>
    <source>
        <strain evidence="1 2">PYCC6329</strain>
    </source>
</reference>
<dbReference type="Proteomes" id="UP001358614">
    <property type="component" value="Chromosome 1"/>
</dbReference>
<dbReference type="RefSeq" id="XP_066083018.1">
    <property type="nucleotide sequence ID" value="XM_066226921.1"/>
</dbReference>
<keyword evidence="2" id="KW-1185">Reference proteome</keyword>
<proteinExistence type="predicted"/>
<organism evidence="1 2">
    <name type="scientific">Kwoniella europaea PYCC6329</name>
    <dbReference type="NCBI Taxonomy" id="1423913"/>
    <lineage>
        <taxon>Eukaryota</taxon>
        <taxon>Fungi</taxon>
        <taxon>Dikarya</taxon>
        <taxon>Basidiomycota</taxon>
        <taxon>Agaricomycotina</taxon>
        <taxon>Tremellomycetes</taxon>
        <taxon>Tremellales</taxon>
        <taxon>Cryptococcaceae</taxon>
        <taxon>Kwoniella</taxon>
    </lineage>
</organism>
<gene>
    <name evidence="1" type="ORF">V865_003122</name>
</gene>
<evidence type="ECO:0000313" key="1">
    <source>
        <dbReference type="EMBL" id="WWD05051.1"/>
    </source>
</evidence>
<dbReference type="KEGG" id="ker:91101926"/>
<name>A0AAX4KEP5_9TREE</name>
<protein>
    <submittedName>
        <fullName evidence="1">Uncharacterized protein</fullName>
    </submittedName>
</protein>
<dbReference type="GeneID" id="91101926"/>
<sequence>MLQGIIQSIPSLDITPDKIDFSNTVQVARPKNRSRKTSKWPEQSRERFMNTVGTAIDLAAHARSALWTGYYDLSALMEEEKYHLRGKWEGDVQSIIDMSITHLKAQEGGDVEICRPLAYVDGINWSKAISRRTEMSSNQKPRFNYTDLKNLSISPTSALVVTEDERRDMGVAASLFNFPSETEDQINQDRISDLSFRFRSTRDIYGERPNERVLTKDDQEVFSQIIKGAFETASRIREFERNVNVPYQEMSSTTSPHFQFRSNSGPLPADYHRQDLVSILSRLTSLNGMTTQQGQTLSFGLDPDDNGENEPKIRWADLPEPHQVPLPLNPQSIQHHLRSIEAIKSEFTYRFEEGLSFDIADRASELYKRGQSGAKKDVYLLLCEDILKETISKTPSR</sequence>
<dbReference type="EMBL" id="CP144089">
    <property type="protein sequence ID" value="WWD05051.1"/>
    <property type="molecule type" value="Genomic_DNA"/>
</dbReference>